<sequence>MDRNFLKQSIRRELDYYKDGLFNEDEDEYWERAWAAPDDDDSMAENGFLNVAMAHLQGDECDEIVLLGTEYGYHEPDYDSYIDIGHAFVNDMGTGFLQTEGTEDDWEQLVDDIAEILDGKAE</sequence>
<dbReference type="EMBL" id="JAJEPX010000009">
    <property type="protein sequence ID" value="MCC2176416.1"/>
    <property type="molecule type" value="Genomic_DNA"/>
</dbReference>
<dbReference type="GeneID" id="98660057"/>
<dbReference type="Proteomes" id="UP001298753">
    <property type="component" value="Unassembled WGS sequence"/>
</dbReference>
<reference evidence="1 2" key="1">
    <citation type="submission" date="2021-10" db="EMBL/GenBank/DDBJ databases">
        <title>Anaerobic single-cell dispensing facilitates the cultivation of human gut bacteria.</title>
        <authorList>
            <person name="Afrizal A."/>
        </authorList>
    </citation>
    <scope>NUCLEOTIDE SEQUENCE [LARGE SCALE GENOMIC DNA]</scope>
    <source>
        <strain evidence="1 2">CLA-AA-H270</strain>
    </source>
</reference>
<keyword evidence="2" id="KW-1185">Reference proteome</keyword>
<protein>
    <submittedName>
        <fullName evidence="1">Uncharacterized protein</fullName>
    </submittedName>
</protein>
<organism evidence="1 2">
    <name type="scientific">Agathobaculum butyriciproducens</name>
    <dbReference type="NCBI Taxonomy" id="1628085"/>
    <lineage>
        <taxon>Bacteria</taxon>
        <taxon>Bacillati</taxon>
        <taxon>Bacillota</taxon>
        <taxon>Clostridia</taxon>
        <taxon>Eubacteriales</taxon>
        <taxon>Butyricicoccaceae</taxon>
        <taxon>Agathobaculum</taxon>
    </lineage>
</organism>
<evidence type="ECO:0000313" key="1">
    <source>
        <dbReference type="EMBL" id="MCC2176416.1"/>
    </source>
</evidence>
<dbReference type="AlphaFoldDB" id="A0AAW4VZJ7"/>
<dbReference type="RefSeq" id="WP_227600369.1">
    <property type="nucleotide sequence ID" value="NZ_DBGBNA010000009.1"/>
</dbReference>
<proteinExistence type="predicted"/>
<evidence type="ECO:0000313" key="2">
    <source>
        <dbReference type="Proteomes" id="UP001298753"/>
    </source>
</evidence>
<comment type="caution">
    <text evidence="1">The sequence shown here is derived from an EMBL/GenBank/DDBJ whole genome shotgun (WGS) entry which is preliminary data.</text>
</comment>
<gene>
    <name evidence="1" type="ORF">LKD22_04610</name>
</gene>
<accession>A0AAW4VZJ7</accession>
<name>A0AAW4VZJ7_9FIRM</name>